<keyword evidence="1" id="KW-1185">Reference proteome</keyword>
<dbReference type="GeneID" id="108564732"/>
<reference evidence="2" key="1">
    <citation type="submission" date="2025-08" db="UniProtKB">
        <authorList>
            <consortium name="RefSeq"/>
        </authorList>
    </citation>
    <scope>IDENTIFICATION</scope>
    <source>
        <tissue evidence="2">Whole Larva</tissue>
    </source>
</reference>
<dbReference type="Proteomes" id="UP000695000">
    <property type="component" value="Unplaced"/>
</dbReference>
<proteinExistence type="predicted"/>
<name>A0ABM1MXM5_NICVS</name>
<dbReference type="RefSeq" id="XP_017779325.1">
    <property type="nucleotide sequence ID" value="XM_017923836.1"/>
</dbReference>
<evidence type="ECO:0000313" key="1">
    <source>
        <dbReference type="Proteomes" id="UP000695000"/>
    </source>
</evidence>
<organism evidence="1 2">
    <name type="scientific">Nicrophorus vespilloides</name>
    <name type="common">Boreal carrion beetle</name>
    <dbReference type="NCBI Taxonomy" id="110193"/>
    <lineage>
        <taxon>Eukaryota</taxon>
        <taxon>Metazoa</taxon>
        <taxon>Ecdysozoa</taxon>
        <taxon>Arthropoda</taxon>
        <taxon>Hexapoda</taxon>
        <taxon>Insecta</taxon>
        <taxon>Pterygota</taxon>
        <taxon>Neoptera</taxon>
        <taxon>Endopterygota</taxon>
        <taxon>Coleoptera</taxon>
        <taxon>Polyphaga</taxon>
        <taxon>Staphyliniformia</taxon>
        <taxon>Silphidae</taxon>
        <taxon>Nicrophorinae</taxon>
        <taxon>Nicrophorus</taxon>
    </lineage>
</organism>
<sequence>MYERVHHRTPVPLHDCCITILERWHDHRPSRRPPPTHSDRRSLSCTVARVFSSSCKADVACRSDSPRTNCAFVVLVLDTSQRGLPSVSFVVIPSRTSRCRLCRIAGVLGAGFGKNIRG</sequence>
<evidence type="ECO:0000313" key="2">
    <source>
        <dbReference type="RefSeq" id="XP_017779325.1"/>
    </source>
</evidence>
<gene>
    <name evidence="2" type="primary">LOC108564732</name>
</gene>
<protein>
    <submittedName>
        <fullName evidence="2">Uncharacterized protein LOC108564732</fullName>
    </submittedName>
</protein>
<accession>A0ABM1MXM5</accession>